<proteinExistence type="predicted"/>
<dbReference type="SMART" id="SM00382">
    <property type="entry name" value="AAA"/>
    <property type="match status" value="1"/>
</dbReference>
<dbReference type="GO" id="GO:0005524">
    <property type="term" value="F:ATP binding"/>
    <property type="evidence" value="ECO:0007669"/>
    <property type="project" value="UniProtKB-KW"/>
</dbReference>
<dbReference type="InterPro" id="IPR003439">
    <property type="entry name" value="ABC_transporter-like_ATP-bd"/>
</dbReference>
<dbReference type="GO" id="GO:0016887">
    <property type="term" value="F:ATP hydrolysis activity"/>
    <property type="evidence" value="ECO:0007669"/>
    <property type="project" value="InterPro"/>
</dbReference>
<evidence type="ECO:0000256" key="2">
    <source>
        <dbReference type="ARBA" id="ARBA00022475"/>
    </source>
</evidence>
<organism evidence="8 9">
    <name type="scientific">Candidatus Avacidaminococcus intestinavium</name>
    <dbReference type="NCBI Taxonomy" id="2840684"/>
    <lineage>
        <taxon>Bacteria</taxon>
        <taxon>Bacillati</taxon>
        <taxon>Bacillota</taxon>
        <taxon>Negativicutes</taxon>
        <taxon>Acidaminococcales</taxon>
        <taxon>Acidaminococcaceae</taxon>
        <taxon>Acidaminococcaceae incertae sedis</taxon>
        <taxon>Candidatus Avacidaminococcus</taxon>
    </lineage>
</organism>
<dbReference type="SUPFAM" id="SSF52540">
    <property type="entry name" value="P-loop containing nucleoside triphosphate hydrolases"/>
    <property type="match status" value="1"/>
</dbReference>
<sequence length="356" mass="39650">MSEIEFIDVVKSYGNTNIIPKLTLKIKAGERLVLLGPSGCGKTTTLRMIAGFEEVTAGKLVMGGERVNEVPPGERNVAMVFQNYALYPHMTVWENISFGLQIQSLPQVEIKARVSEALQVLNLVGYETRKPSELSGGQKQRVALGRAIVKQAPYFLLDEPLSNLDAQLRQQARTELVKLHELYKPTMIYVTHDQVEAMTIAQRIAILNKGVLQQLDTPETIYHRPANTFVASFIGTPAMNLLEVYIKDGRLFVGEACLTIGGGWEKLTAGHNKLIMGLRPEKCHLGEGENFIGGQITYAENMGSYHTVRFDVKNGGEIYLTTDCYQSGKNYQGCSFAWQDLSFFDYRTGENIGYPV</sequence>
<dbReference type="PROSITE" id="PS50893">
    <property type="entry name" value="ABC_TRANSPORTER_2"/>
    <property type="match status" value="1"/>
</dbReference>
<dbReference type="EMBL" id="DVNI01000055">
    <property type="protein sequence ID" value="HIU64143.1"/>
    <property type="molecule type" value="Genomic_DNA"/>
</dbReference>
<dbReference type="CDD" id="cd03301">
    <property type="entry name" value="ABC_MalK_N"/>
    <property type="match status" value="1"/>
</dbReference>
<evidence type="ECO:0000256" key="3">
    <source>
        <dbReference type="ARBA" id="ARBA00022741"/>
    </source>
</evidence>
<dbReference type="PANTHER" id="PTHR43875:SF15">
    <property type="entry name" value="TREHALOSE IMPORT ATP-BINDING PROTEIN SUGC"/>
    <property type="match status" value="1"/>
</dbReference>
<evidence type="ECO:0000259" key="7">
    <source>
        <dbReference type="PROSITE" id="PS50893"/>
    </source>
</evidence>
<keyword evidence="5" id="KW-1278">Translocase</keyword>
<dbReference type="PROSITE" id="PS00211">
    <property type="entry name" value="ABC_TRANSPORTER_1"/>
    <property type="match status" value="1"/>
</dbReference>
<evidence type="ECO:0000256" key="5">
    <source>
        <dbReference type="ARBA" id="ARBA00022967"/>
    </source>
</evidence>
<keyword evidence="6" id="KW-0472">Membrane</keyword>
<dbReference type="Pfam" id="PF00005">
    <property type="entry name" value="ABC_tran"/>
    <property type="match status" value="1"/>
</dbReference>
<dbReference type="Gene3D" id="2.40.50.140">
    <property type="entry name" value="Nucleic acid-binding proteins"/>
    <property type="match status" value="1"/>
</dbReference>
<dbReference type="InterPro" id="IPR012340">
    <property type="entry name" value="NA-bd_OB-fold"/>
</dbReference>
<evidence type="ECO:0000256" key="1">
    <source>
        <dbReference type="ARBA" id="ARBA00022448"/>
    </source>
</evidence>
<dbReference type="GO" id="GO:0055052">
    <property type="term" value="C:ATP-binding cassette (ABC) transporter complex, substrate-binding subunit-containing"/>
    <property type="evidence" value="ECO:0007669"/>
    <property type="project" value="TreeGrafter"/>
</dbReference>
<dbReference type="Gene3D" id="2.40.50.100">
    <property type="match status" value="1"/>
</dbReference>
<dbReference type="InterPro" id="IPR017871">
    <property type="entry name" value="ABC_transporter-like_CS"/>
</dbReference>
<protein>
    <submittedName>
        <fullName evidence="8">ABC transporter ATP-binding protein</fullName>
    </submittedName>
</protein>
<keyword evidence="4 8" id="KW-0067">ATP-binding</keyword>
<dbReference type="Proteomes" id="UP000824099">
    <property type="component" value="Unassembled WGS sequence"/>
</dbReference>
<gene>
    <name evidence="8" type="ORF">IAB06_03770</name>
</gene>
<dbReference type="GO" id="GO:0008643">
    <property type="term" value="P:carbohydrate transport"/>
    <property type="evidence" value="ECO:0007669"/>
    <property type="project" value="InterPro"/>
</dbReference>
<reference evidence="8" key="1">
    <citation type="submission" date="2020-10" db="EMBL/GenBank/DDBJ databases">
        <authorList>
            <person name="Gilroy R."/>
        </authorList>
    </citation>
    <scope>NUCLEOTIDE SEQUENCE</scope>
    <source>
        <strain evidence="8">CHK160-1198</strain>
    </source>
</reference>
<dbReference type="Gene3D" id="3.40.50.300">
    <property type="entry name" value="P-loop containing nucleotide triphosphate hydrolases"/>
    <property type="match status" value="1"/>
</dbReference>
<dbReference type="GO" id="GO:0140359">
    <property type="term" value="F:ABC-type transporter activity"/>
    <property type="evidence" value="ECO:0007669"/>
    <property type="project" value="InterPro"/>
</dbReference>
<comment type="caution">
    <text evidence="8">The sequence shown here is derived from an EMBL/GenBank/DDBJ whole genome shotgun (WGS) entry which is preliminary data.</text>
</comment>
<dbReference type="InterPro" id="IPR008995">
    <property type="entry name" value="Mo/tungstate-bd_C_term_dom"/>
</dbReference>
<dbReference type="InterPro" id="IPR003593">
    <property type="entry name" value="AAA+_ATPase"/>
</dbReference>
<reference evidence="8" key="2">
    <citation type="journal article" date="2021" name="PeerJ">
        <title>Extensive microbial diversity within the chicken gut microbiome revealed by metagenomics and culture.</title>
        <authorList>
            <person name="Gilroy R."/>
            <person name="Ravi A."/>
            <person name="Getino M."/>
            <person name="Pursley I."/>
            <person name="Horton D.L."/>
            <person name="Alikhan N.F."/>
            <person name="Baker D."/>
            <person name="Gharbi K."/>
            <person name="Hall N."/>
            <person name="Watson M."/>
            <person name="Adriaenssens E.M."/>
            <person name="Foster-Nyarko E."/>
            <person name="Jarju S."/>
            <person name="Secka A."/>
            <person name="Antonio M."/>
            <person name="Oren A."/>
            <person name="Chaudhuri R.R."/>
            <person name="La Ragione R."/>
            <person name="Hildebrand F."/>
            <person name="Pallen M.J."/>
        </authorList>
    </citation>
    <scope>NUCLEOTIDE SEQUENCE</scope>
    <source>
        <strain evidence="8">CHK160-1198</strain>
    </source>
</reference>
<evidence type="ECO:0000313" key="8">
    <source>
        <dbReference type="EMBL" id="HIU64143.1"/>
    </source>
</evidence>
<dbReference type="AlphaFoldDB" id="A0A9D1MPX9"/>
<dbReference type="PANTHER" id="PTHR43875">
    <property type="entry name" value="MALTODEXTRIN IMPORT ATP-BINDING PROTEIN MSMX"/>
    <property type="match status" value="1"/>
</dbReference>
<dbReference type="InterPro" id="IPR015855">
    <property type="entry name" value="ABC_transpr_MalK-like"/>
</dbReference>
<keyword evidence="1" id="KW-0813">Transport</keyword>
<feature type="domain" description="ABC transporter" evidence="7">
    <location>
        <begin position="4"/>
        <end position="234"/>
    </location>
</feature>
<evidence type="ECO:0000256" key="4">
    <source>
        <dbReference type="ARBA" id="ARBA00022840"/>
    </source>
</evidence>
<name>A0A9D1MPX9_9FIRM</name>
<dbReference type="FunFam" id="3.40.50.300:FF:000042">
    <property type="entry name" value="Maltose/maltodextrin ABC transporter, ATP-binding protein"/>
    <property type="match status" value="1"/>
</dbReference>
<evidence type="ECO:0000256" key="6">
    <source>
        <dbReference type="ARBA" id="ARBA00023136"/>
    </source>
</evidence>
<keyword evidence="2" id="KW-1003">Cell membrane</keyword>
<dbReference type="InterPro" id="IPR027417">
    <property type="entry name" value="P-loop_NTPase"/>
</dbReference>
<accession>A0A9D1MPX9</accession>
<evidence type="ECO:0000313" key="9">
    <source>
        <dbReference type="Proteomes" id="UP000824099"/>
    </source>
</evidence>
<dbReference type="SUPFAM" id="SSF50331">
    <property type="entry name" value="MOP-like"/>
    <property type="match status" value="1"/>
</dbReference>
<dbReference type="InterPro" id="IPR047641">
    <property type="entry name" value="ABC_transpr_MalK/UgpC-like"/>
</dbReference>
<keyword evidence="3" id="KW-0547">Nucleotide-binding</keyword>